<dbReference type="Pfam" id="PF01762">
    <property type="entry name" value="Galactosyl_T"/>
    <property type="match status" value="1"/>
</dbReference>
<evidence type="ECO:0000256" key="13">
    <source>
        <dbReference type="ARBA" id="ARBA00023180"/>
    </source>
</evidence>
<dbReference type="InterPro" id="IPR002659">
    <property type="entry name" value="Glyco_trans_31"/>
</dbReference>
<evidence type="ECO:0000256" key="12">
    <source>
        <dbReference type="ARBA" id="ARBA00023136"/>
    </source>
</evidence>
<evidence type="ECO:0000256" key="11">
    <source>
        <dbReference type="ARBA" id="ARBA00023034"/>
    </source>
</evidence>
<comment type="function">
    <text evidence="16">Beta-1,3-galactosyltransferase that transfers galactose from UDP-galactose to substrates with a terminal beta-linked galactose residue. Has a preference for galactose-beta-1,4-xylose that is found in the linker region of glycosaminoglycans, such as heparan sulfate and chondroitin sulfate. Has no activity towards substrates with terminal glucosamine or galactosamine residues.</text>
</comment>
<evidence type="ECO:0000256" key="15">
    <source>
        <dbReference type="ARBA" id="ARBA00050105"/>
    </source>
</evidence>
<comment type="cofactor">
    <cofactor evidence="1">
        <name>Mn(2+)</name>
        <dbReference type="ChEBI" id="CHEBI:29035"/>
    </cofactor>
</comment>
<evidence type="ECO:0000256" key="7">
    <source>
        <dbReference type="ARBA" id="ARBA00022679"/>
    </source>
</evidence>
<comment type="pathway">
    <text evidence="3">Glycan metabolism; chondroitin sulfate biosynthesis.</text>
</comment>
<keyword evidence="13" id="KW-0325">Glycoprotein</keyword>
<evidence type="ECO:0000256" key="1">
    <source>
        <dbReference type="ARBA" id="ARBA00001936"/>
    </source>
</evidence>
<feature type="transmembrane region" description="Helical" evidence="17">
    <location>
        <begin position="14"/>
        <end position="32"/>
    </location>
</feature>
<dbReference type="GO" id="GO:0047220">
    <property type="term" value="F:galactosylxylosylprotein 3-beta-galactosyltransferase activity"/>
    <property type="evidence" value="ECO:0007669"/>
    <property type="project" value="UniProtKB-EC"/>
</dbReference>
<organism evidence="18">
    <name type="scientific">Ciona savignyi</name>
    <name type="common">Pacific transparent sea squirt</name>
    <dbReference type="NCBI Taxonomy" id="51511"/>
    <lineage>
        <taxon>Eukaryota</taxon>
        <taxon>Metazoa</taxon>
        <taxon>Chordata</taxon>
        <taxon>Tunicata</taxon>
        <taxon>Ascidiacea</taxon>
        <taxon>Phlebobranchia</taxon>
        <taxon>Cionidae</taxon>
        <taxon>Ciona</taxon>
    </lineage>
</organism>
<evidence type="ECO:0000256" key="8">
    <source>
        <dbReference type="ARBA" id="ARBA00022692"/>
    </source>
</evidence>
<dbReference type="EMBL" id="AM235755">
    <property type="protein sequence ID" value="CAJ84710.1"/>
    <property type="molecule type" value="mRNA"/>
</dbReference>
<protein>
    <recommendedName>
        <fullName evidence="17">Hexosyltransferase</fullName>
        <ecNumber evidence="17">2.4.1.-</ecNumber>
    </recommendedName>
</protein>
<dbReference type="Gene3D" id="3.90.550.50">
    <property type="match status" value="1"/>
</dbReference>
<keyword evidence="6 17" id="KW-0328">Glycosyltransferase</keyword>
<keyword evidence="12 17" id="KW-0472">Membrane</keyword>
<keyword evidence="7 18" id="KW-0808">Transferase</keyword>
<dbReference type="GO" id="GO:0005797">
    <property type="term" value="C:Golgi medial cisterna"/>
    <property type="evidence" value="ECO:0007669"/>
    <property type="project" value="UniProtKB-ARBA"/>
</dbReference>
<dbReference type="FunFam" id="3.90.550.50:FF:000018">
    <property type="entry name" value="Hexosyltransferase"/>
    <property type="match status" value="1"/>
</dbReference>
<dbReference type="PANTHER" id="PTHR11214">
    <property type="entry name" value="BETA-1,3-N-ACETYLGLUCOSAMINYLTRANSFERASE"/>
    <property type="match status" value="1"/>
</dbReference>
<evidence type="ECO:0000256" key="2">
    <source>
        <dbReference type="ARBA" id="ARBA00004323"/>
    </source>
</evidence>
<sequence length="321" mass="38053">MSLKRQLKAILKNWVFRLTITVVIIMALATILPEKVKKMENNSVETKEHVFLLILIMTGPKNSDRRQAMRETWLQNTNEDVKHYFVIGTNGLTSEIHNELSNEQKLYQDLLLFGQFEDGYAKLTEKLGLMLEWAHEIMKFKFMLKVDDDTFVRLDRILDDLKNDVDKYQPQYLYWGYFYGRSHVKQSGPWKEVNWKLCDYYLPYARGGGYVLSYNIVQYIAKNWRLFEQYLSEDVTLGAWVAPLKLTRLHDIRFDTEYKTRGCKNSFIVCHKQSIRDMKEKHRSLKETGNLCEKETNIFYGYNYNWSVPPSKCCLRSQSIP</sequence>
<dbReference type="GO" id="GO:0006493">
    <property type="term" value="P:protein O-linked glycosylation"/>
    <property type="evidence" value="ECO:0007669"/>
    <property type="project" value="TreeGrafter"/>
</dbReference>
<evidence type="ECO:0000256" key="16">
    <source>
        <dbReference type="ARBA" id="ARBA00059399"/>
    </source>
</evidence>
<comment type="similarity">
    <text evidence="5 17">Belongs to the glycosyltransferase 31 family.</text>
</comment>
<evidence type="ECO:0000256" key="3">
    <source>
        <dbReference type="ARBA" id="ARBA00004840"/>
    </source>
</evidence>
<name>Q256Z8_CIOSA</name>
<evidence type="ECO:0000256" key="9">
    <source>
        <dbReference type="ARBA" id="ARBA00022968"/>
    </source>
</evidence>
<keyword evidence="10 17" id="KW-1133">Transmembrane helix</keyword>
<evidence type="ECO:0000256" key="10">
    <source>
        <dbReference type="ARBA" id="ARBA00022989"/>
    </source>
</evidence>
<evidence type="ECO:0000256" key="4">
    <source>
        <dbReference type="ARBA" id="ARBA00005093"/>
    </source>
</evidence>
<evidence type="ECO:0000256" key="14">
    <source>
        <dbReference type="ARBA" id="ARBA00023211"/>
    </source>
</evidence>
<keyword evidence="8 17" id="KW-0812">Transmembrane</keyword>
<evidence type="ECO:0000256" key="17">
    <source>
        <dbReference type="RuleBase" id="RU363063"/>
    </source>
</evidence>
<evidence type="ECO:0000256" key="5">
    <source>
        <dbReference type="ARBA" id="ARBA00008661"/>
    </source>
</evidence>
<evidence type="ECO:0000313" key="18">
    <source>
        <dbReference type="EMBL" id="CAJ84710.1"/>
    </source>
</evidence>
<evidence type="ECO:0000256" key="6">
    <source>
        <dbReference type="ARBA" id="ARBA00022676"/>
    </source>
</evidence>
<comment type="catalytic activity">
    <reaction evidence="15">
        <text>3-O-(beta-D-galactosyl-(1-&gt;4)-beta-D-xylosyl)-L-seryl-[protein] + UDP-alpha-D-galactose = 3-O-(beta-D-galactosyl-(1-&gt;3)-beta-D-galactosyl-(1-&gt;4)-beta-D-xylosyl)-L-seryl-[protein] + UDP + H(+)</text>
        <dbReference type="Rhea" id="RHEA:11780"/>
        <dbReference type="Rhea" id="RHEA-COMP:12570"/>
        <dbReference type="Rhea" id="RHEA-COMP:12571"/>
        <dbReference type="ChEBI" id="CHEBI:15378"/>
        <dbReference type="ChEBI" id="CHEBI:58223"/>
        <dbReference type="ChEBI" id="CHEBI:66914"/>
        <dbReference type="ChEBI" id="CHEBI:132088"/>
        <dbReference type="ChEBI" id="CHEBI:132090"/>
        <dbReference type="EC" id="2.4.1.134"/>
    </reaction>
    <physiologicalReaction direction="left-to-right" evidence="15">
        <dbReference type="Rhea" id="RHEA:11781"/>
    </physiologicalReaction>
</comment>
<dbReference type="PANTHER" id="PTHR11214:SF3">
    <property type="entry name" value="BETA-1,3-GALACTOSYLTRANSFERASE 6"/>
    <property type="match status" value="1"/>
</dbReference>
<keyword evidence="14" id="KW-0464">Manganese</keyword>
<keyword evidence="11 17" id="KW-0333">Golgi apparatus</keyword>
<dbReference type="AlphaFoldDB" id="Q256Z8"/>
<dbReference type="CAZy" id="GT31">
    <property type="family name" value="Glycosyltransferase Family 31"/>
</dbReference>
<dbReference type="GO" id="GO:0000139">
    <property type="term" value="C:Golgi membrane"/>
    <property type="evidence" value="ECO:0007669"/>
    <property type="project" value="UniProtKB-SubCell"/>
</dbReference>
<comment type="subcellular location">
    <subcellularLocation>
        <location evidence="2 17">Golgi apparatus membrane</location>
        <topology evidence="2 17">Single-pass type II membrane protein</topology>
    </subcellularLocation>
</comment>
<accession>Q256Z8</accession>
<dbReference type="GO" id="GO:0006024">
    <property type="term" value="P:glycosaminoglycan biosynthetic process"/>
    <property type="evidence" value="ECO:0007669"/>
    <property type="project" value="UniProtKB-ARBA"/>
</dbReference>
<proteinExistence type="evidence at transcript level"/>
<keyword evidence="9 17" id="KW-0735">Signal-anchor</keyword>
<dbReference type="EC" id="2.4.1.-" evidence="17"/>
<reference evidence="18" key="1">
    <citation type="submission" date="2006-03" db="EMBL/GenBank/DDBJ databases">
        <title>Phylogeny of beta-1,3-galactosyltransferases.</title>
        <authorList>
            <person name="Ouzzine M."/>
            <person name="Bui C."/>
            <person name="Fournel-Gigleux S."/>
            <person name="Mollicone R."/>
            <person name="Oriol R."/>
        </authorList>
    </citation>
    <scope>NUCLEOTIDE SEQUENCE</scope>
</reference>
<gene>
    <name evidence="18" type="primary">b3galt6</name>
</gene>
<comment type="pathway">
    <text evidence="4">Glycan metabolism; heparan sulfate biosynthesis.</text>
</comment>